<accession>A0A662DDW3</accession>
<feature type="binding site" evidence="3">
    <location>
        <begin position="42"/>
        <end position="44"/>
    </location>
    <ligand>
        <name>substrate</name>
    </ligand>
</feature>
<dbReference type="GO" id="GO:0016791">
    <property type="term" value="F:phosphatase activity"/>
    <property type="evidence" value="ECO:0007669"/>
    <property type="project" value="TreeGrafter"/>
</dbReference>
<dbReference type="GO" id="GO:0046872">
    <property type="term" value="F:metal ion binding"/>
    <property type="evidence" value="ECO:0007669"/>
    <property type="project" value="UniProtKB-KW"/>
</dbReference>
<evidence type="ECO:0000256" key="4">
    <source>
        <dbReference type="PIRSR" id="PIRSR000915-3"/>
    </source>
</evidence>
<evidence type="ECO:0000256" key="2">
    <source>
        <dbReference type="PIRSR" id="PIRSR000915-1"/>
    </source>
</evidence>
<evidence type="ECO:0000313" key="5">
    <source>
        <dbReference type="EMBL" id="RLE13960.1"/>
    </source>
</evidence>
<evidence type="ECO:0000256" key="3">
    <source>
        <dbReference type="PIRSR" id="PIRSR000915-2"/>
    </source>
</evidence>
<name>A0A662DDW3_UNCAE</name>
<dbReference type="Pfam" id="PF13242">
    <property type="entry name" value="Hydrolase_like"/>
    <property type="match status" value="1"/>
</dbReference>
<feature type="binding site" evidence="4">
    <location>
        <position position="11"/>
    </location>
    <ligand>
        <name>Mg(2+)</name>
        <dbReference type="ChEBI" id="CHEBI:18420"/>
    </ligand>
</feature>
<keyword evidence="5" id="KW-0378">Hydrolase</keyword>
<dbReference type="InterPro" id="IPR036412">
    <property type="entry name" value="HAD-like_sf"/>
</dbReference>
<dbReference type="InterPro" id="IPR006357">
    <property type="entry name" value="HAD-SF_hydro_IIA"/>
</dbReference>
<sequence length="263" mass="29219">MPMKLFAFDLDGVIYIGNTLLPGVKETLEKLEQRGEKICFLSNNSTLSRKGYRKKLGRLGLNIKEEQLFTSSYLCALYLKNCRKITPDEKVMVIGEKGIFEELKRAKIGISRNPEKVRYVVVGMDRKLNFRKLSLAYQAILKGAEFIATNIDVTYPLEKKTIPASGAIVKALEVSTKKSPITLGKPRTFGMKTVLRSTGFSPSQVILVGDRLETDIALGNKMGITTVLVLSGISSSQEVEKAPPSLRPRYVISSLPELLSLKF</sequence>
<proteinExistence type="inferred from homology"/>
<dbReference type="PIRSF" id="PIRSF000915">
    <property type="entry name" value="PGP-type_phosphatase"/>
    <property type="match status" value="1"/>
</dbReference>
<dbReference type="EMBL" id="QMQA01000067">
    <property type="protein sequence ID" value="RLE13960.1"/>
    <property type="molecule type" value="Genomic_DNA"/>
</dbReference>
<dbReference type="GO" id="GO:0005737">
    <property type="term" value="C:cytoplasm"/>
    <property type="evidence" value="ECO:0007669"/>
    <property type="project" value="TreeGrafter"/>
</dbReference>
<feature type="active site" description="Nucleophile" evidence="2">
    <location>
        <position position="9"/>
    </location>
</feature>
<keyword evidence="4" id="KW-0460">Magnesium</keyword>
<dbReference type="InterPro" id="IPR023214">
    <property type="entry name" value="HAD_sf"/>
</dbReference>
<comment type="cofactor">
    <cofactor evidence="4">
        <name>Mg(2+)</name>
        <dbReference type="ChEBI" id="CHEBI:18420"/>
    </cofactor>
    <text evidence="4">Divalent metal ions. Mg(2+) is the most effective.</text>
</comment>
<keyword evidence="4" id="KW-0479">Metal-binding</keyword>
<dbReference type="Gene3D" id="3.40.50.1000">
    <property type="entry name" value="HAD superfamily/HAD-like"/>
    <property type="match status" value="2"/>
</dbReference>
<feature type="binding site" evidence="4">
    <location>
        <position position="9"/>
    </location>
    <ligand>
        <name>Mg(2+)</name>
        <dbReference type="ChEBI" id="CHEBI:18420"/>
    </ligand>
</feature>
<dbReference type="PANTHER" id="PTHR19288">
    <property type="entry name" value="4-NITROPHENYLPHOSPHATASE-RELATED"/>
    <property type="match status" value="1"/>
</dbReference>
<organism evidence="5 6">
    <name type="scientific">Aerophobetes bacterium</name>
    <dbReference type="NCBI Taxonomy" id="2030807"/>
    <lineage>
        <taxon>Bacteria</taxon>
        <taxon>Candidatus Aerophobota</taxon>
    </lineage>
</organism>
<dbReference type="AlphaFoldDB" id="A0A662DDW3"/>
<feature type="binding site" evidence="4">
    <location>
        <position position="210"/>
    </location>
    <ligand>
        <name>Mg(2+)</name>
        <dbReference type="ChEBI" id="CHEBI:18420"/>
    </ligand>
</feature>
<comment type="similarity">
    <text evidence="1">Belongs to the HAD-like hydrolase superfamily.</text>
</comment>
<protein>
    <submittedName>
        <fullName evidence="5">HAD family hydrolase</fullName>
    </submittedName>
</protein>
<dbReference type="Proteomes" id="UP000280417">
    <property type="component" value="Unassembled WGS sequence"/>
</dbReference>
<feature type="active site" description="Proton donor" evidence="2">
    <location>
        <position position="11"/>
    </location>
</feature>
<evidence type="ECO:0000313" key="6">
    <source>
        <dbReference type="Proteomes" id="UP000280417"/>
    </source>
</evidence>
<dbReference type="NCBIfam" id="TIGR01460">
    <property type="entry name" value="HAD-SF-IIA"/>
    <property type="match status" value="1"/>
</dbReference>
<feature type="binding site" evidence="3">
    <location>
        <position position="185"/>
    </location>
    <ligand>
        <name>substrate</name>
    </ligand>
</feature>
<evidence type="ECO:0000256" key="1">
    <source>
        <dbReference type="PIRNR" id="PIRNR000915"/>
    </source>
</evidence>
<gene>
    <name evidence="5" type="ORF">DRJ04_03275</name>
</gene>
<reference evidence="5 6" key="1">
    <citation type="submission" date="2018-06" db="EMBL/GenBank/DDBJ databases">
        <title>Extensive metabolic versatility and redundancy in microbially diverse, dynamic hydrothermal sediments.</title>
        <authorList>
            <person name="Dombrowski N."/>
            <person name="Teske A."/>
            <person name="Baker B.J."/>
        </authorList>
    </citation>
    <scope>NUCLEOTIDE SEQUENCE [LARGE SCALE GENOMIC DNA]</scope>
    <source>
        <strain evidence="5">B3_G15</strain>
    </source>
</reference>
<dbReference type="PANTHER" id="PTHR19288:SF46">
    <property type="entry name" value="HALOACID DEHALOGENASE-LIKE HYDROLASE DOMAIN-CONTAINING PROTEIN 2"/>
    <property type="match status" value="1"/>
</dbReference>
<dbReference type="SUPFAM" id="SSF56784">
    <property type="entry name" value="HAD-like"/>
    <property type="match status" value="1"/>
</dbReference>
<dbReference type="Pfam" id="PF13344">
    <property type="entry name" value="Hydrolase_6"/>
    <property type="match status" value="1"/>
</dbReference>
<comment type="caution">
    <text evidence="5">The sequence shown here is derived from an EMBL/GenBank/DDBJ whole genome shotgun (WGS) entry which is preliminary data.</text>
</comment>